<accession>A0A0E2D8Q8</accession>
<proteinExistence type="predicted"/>
<sequence>MKMSELIQTNNNKEILKNYKLFNVTYFIEYSKKQNPS</sequence>
<gene>
    <name evidence="1" type="ORF">LEP1GSC105_4392</name>
</gene>
<reference evidence="1 2" key="1">
    <citation type="submission" date="2012-10" db="EMBL/GenBank/DDBJ databases">
        <authorList>
            <person name="Harkins D.M."/>
            <person name="Durkin A.S."/>
            <person name="Brinkac L.M."/>
            <person name="Haft D.H."/>
            <person name="Selengut J.D."/>
            <person name="Sanka R."/>
            <person name="DePew J."/>
            <person name="Purushe J."/>
            <person name="Chanthongthip A."/>
            <person name="Lattana O."/>
            <person name="Phetsouvanh R."/>
            <person name="Newton P.N."/>
            <person name="Vinetz J.M."/>
            <person name="Sutton G.G."/>
            <person name="Nierman W.C."/>
            <person name="Fouts D.E."/>
        </authorList>
    </citation>
    <scope>NUCLEOTIDE SEQUENCE [LARGE SCALE GENOMIC DNA]</scope>
    <source>
        <strain evidence="1 2">UI 12758</strain>
    </source>
</reference>
<comment type="caution">
    <text evidence="1">The sequence shown here is derived from an EMBL/GenBank/DDBJ whole genome shotgun (WGS) entry which is preliminary data.</text>
</comment>
<dbReference type="AlphaFoldDB" id="A0A0E2D8Q8"/>
<organism evidence="1 2">
    <name type="scientific">Leptospira interrogans str. UI 12758</name>
    <dbReference type="NCBI Taxonomy" id="1049938"/>
    <lineage>
        <taxon>Bacteria</taxon>
        <taxon>Pseudomonadati</taxon>
        <taxon>Spirochaetota</taxon>
        <taxon>Spirochaetia</taxon>
        <taxon>Leptospirales</taxon>
        <taxon>Leptospiraceae</taxon>
        <taxon>Leptospira</taxon>
    </lineage>
</organism>
<protein>
    <submittedName>
        <fullName evidence="1">Uncharacterized protein</fullName>
    </submittedName>
</protein>
<evidence type="ECO:0000313" key="1">
    <source>
        <dbReference type="EMBL" id="EKR56482.1"/>
    </source>
</evidence>
<name>A0A0E2D8Q8_LEPIR</name>
<dbReference type="Proteomes" id="UP000001340">
    <property type="component" value="Unassembled WGS sequence"/>
</dbReference>
<dbReference type="EMBL" id="AHNR02000014">
    <property type="protein sequence ID" value="EKR56482.1"/>
    <property type="molecule type" value="Genomic_DNA"/>
</dbReference>
<evidence type="ECO:0000313" key="2">
    <source>
        <dbReference type="Proteomes" id="UP000001340"/>
    </source>
</evidence>